<evidence type="ECO:0000313" key="3">
    <source>
        <dbReference type="EMBL" id="KAL0202344.1"/>
    </source>
</evidence>
<feature type="chain" id="PRO_5044749334" description="Secreted protein" evidence="2">
    <location>
        <begin position="22"/>
        <end position="72"/>
    </location>
</feature>
<evidence type="ECO:0000313" key="4">
    <source>
        <dbReference type="Proteomes" id="UP001529510"/>
    </source>
</evidence>
<evidence type="ECO:0000256" key="2">
    <source>
        <dbReference type="SAM" id="SignalP"/>
    </source>
</evidence>
<gene>
    <name evidence="3" type="ORF">M9458_000362</name>
</gene>
<comment type="caution">
    <text evidence="3">The sequence shown here is derived from an EMBL/GenBank/DDBJ whole genome shotgun (WGS) entry which is preliminary data.</text>
</comment>
<evidence type="ECO:0000256" key="1">
    <source>
        <dbReference type="SAM" id="MobiDB-lite"/>
    </source>
</evidence>
<organism evidence="3 4">
    <name type="scientific">Cirrhinus mrigala</name>
    <name type="common">Mrigala</name>
    <dbReference type="NCBI Taxonomy" id="683832"/>
    <lineage>
        <taxon>Eukaryota</taxon>
        <taxon>Metazoa</taxon>
        <taxon>Chordata</taxon>
        <taxon>Craniata</taxon>
        <taxon>Vertebrata</taxon>
        <taxon>Euteleostomi</taxon>
        <taxon>Actinopterygii</taxon>
        <taxon>Neopterygii</taxon>
        <taxon>Teleostei</taxon>
        <taxon>Ostariophysi</taxon>
        <taxon>Cypriniformes</taxon>
        <taxon>Cyprinidae</taxon>
        <taxon>Labeoninae</taxon>
        <taxon>Labeonini</taxon>
        <taxon>Cirrhinus</taxon>
    </lineage>
</organism>
<dbReference type="AlphaFoldDB" id="A0ABD0RV34"/>
<feature type="non-terminal residue" evidence="3">
    <location>
        <position position="1"/>
    </location>
</feature>
<evidence type="ECO:0008006" key="5">
    <source>
        <dbReference type="Google" id="ProtNLM"/>
    </source>
</evidence>
<sequence>LGVRLWPVCFIISSCLRSAGCCWRGFSSTGWLCWCFTPHSNVSTCIWWDTESRSSSSSSVPAQIQRDTAPVH</sequence>
<reference evidence="3 4" key="1">
    <citation type="submission" date="2024-05" db="EMBL/GenBank/DDBJ databases">
        <title>Genome sequencing and assembly of Indian major carp, Cirrhinus mrigala (Hamilton, 1822).</title>
        <authorList>
            <person name="Mohindra V."/>
            <person name="Chowdhury L.M."/>
            <person name="Lal K."/>
            <person name="Jena J.K."/>
        </authorList>
    </citation>
    <scope>NUCLEOTIDE SEQUENCE [LARGE SCALE GENOMIC DNA]</scope>
    <source>
        <strain evidence="3">CM1030</strain>
        <tissue evidence="3">Blood</tissue>
    </source>
</reference>
<keyword evidence="2" id="KW-0732">Signal</keyword>
<accession>A0ABD0RV34</accession>
<feature type="signal peptide" evidence="2">
    <location>
        <begin position="1"/>
        <end position="21"/>
    </location>
</feature>
<feature type="region of interest" description="Disordered" evidence="1">
    <location>
        <begin position="52"/>
        <end position="72"/>
    </location>
</feature>
<feature type="non-terminal residue" evidence="3">
    <location>
        <position position="72"/>
    </location>
</feature>
<proteinExistence type="predicted"/>
<keyword evidence="4" id="KW-1185">Reference proteome</keyword>
<dbReference type="EMBL" id="JAMKFB020000001">
    <property type="protein sequence ID" value="KAL0202344.1"/>
    <property type="molecule type" value="Genomic_DNA"/>
</dbReference>
<name>A0ABD0RV34_CIRMR</name>
<protein>
    <recommendedName>
        <fullName evidence="5">Secreted protein</fullName>
    </recommendedName>
</protein>
<dbReference type="Proteomes" id="UP001529510">
    <property type="component" value="Unassembled WGS sequence"/>
</dbReference>